<dbReference type="GeneID" id="104943171"/>
<accession>A0A6I9MU65</accession>
<feature type="transmembrane region" description="Helical" evidence="1">
    <location>
        <begin position="20"/>
        <end position="39"/>
    </location>
</feature>
<keyword evidence="1" id="KW-1133">Transmembrane helix</keyword>
<organism evidence="2 3">
    <name type="scientific">Notothenia coriiceps</name>
    <name type="common">black rockcod</name>
    <dbReference type="NCBI Taxonomy" id="8208"/>
    <lineage>
        <taxon>Eukaryota</taxon>
        <taxon>Metazoa</taxon>
        <taxon>Chordata</taxon>
        <taxon>Craniata</taxon>
        <taxon>Vertebrata</taxon>
        <taxon>Euteleostomi</taxon>
        <taxon>Actinopterygii</taxon>
        <taxon>Neopterygii</taxon>
        <taxon>Teleostei</taxon>
        <taxon>Neoteleostei</taxon>
        <taxon>Acanthomorphata</taxon>
        <taxon>Eupercaria</taxon>
        <taxon>Perciformes</taxon>
        <taxon>Notothenioidei</taxon>
        <taxon>Nototheniidae</taxon>
        <taxon>Notothenia</taxon>
    </lineage>
</organism>
<dbReference type="Proteomes" id="UP000504611">
    <property type="component" value="Unplaced"/>
</dbReference>
<name>A0A6I9MU65_9TELE</name>
<sequence>MLECFFSKSEKTPWTRAKRWWCILTMILMLGTFMSTFYISNPQVSWPLKFWTRLRSSQSYDNDSTSPPEGPSAYFVPYPHRYRFILDEPHRCLQESPFLVLVIPVAPHNREARDTIRNTWGRETTVLGQVVSHYFLLGLSKEEYGTATPKEQVS</sequence>
<protein>
    <submittedName>
        <fullName evidence="3">Beta-1,3-galactosyltransferase 1-like</fullName>
    </submittedName>
</protein>
<dbReference type="OrthoDB" id="2139606at2759"/>
<dbReference type="KEGG" id="ncc:104943171"/>
<keyword evidence="1" id="KW-0812">Transmembrane</keyword>
<evidence type="ECO:0000256" key="1">
    <source>
        <dbReference type="SAM" id="Phobius"/>
    </source>
</evidence>
<keyword evidence="1" id="KW-0472">Membrane</keyword>
<evidence type="ECO:0000313" key="2">
    <source>
        <dbReference type="Proteomes" id="UP000504611"/>
    </source>
</evidence>
<gene>
    <name evidence="3" type="primary">LOC104943171</name>
</gene>
<reference evidence="3" key="1">
    <citation type="submission" date="2025-08" db="UniProtKB">
        <authorList>
            <consortium name="RefSeq"/>
        </authorList>
    </citation>
    <scope>IDENTIFICATION</scope>
    <source>
        <tissue evidence="3">Muscle</tissue>
    </source>
</reference>
<evidence type="ECO:0000313" key="3">
    <source>
        <dbReference type="RefSeq" id="XP_010766808.1"/>
    </source>
</evidence>
<keyword evidence="2" id="KW-1185">Reference proteome</keyword>
<dbReference type="RefSeq" id="XP_010766808.1">
    <property type="nucleotide sequence ID" value="XM_010768506.1"/>
</dbReference>
<dbReference type="AlphaFoldDB" id="A0A6I9MU65"/>
<proteinExistence type="predicted"/>